<organism evidence="1 2">
    <name type="scientific">Elysia crispata</name>
    <name type="common">lettuce slug</name>
    <dbReference type="NCBI Taxonomy" id="231223"/>
    <lineage>
        <taxon>Eukaryota</taxon>
        <taxon>Metazoa</taxon>
        <taxon>Spiralia</taxon>
        <taxon>Lophotrochozoa</taxon>
        <taxon>Mollusca</taxon>
        <taxon>Gastropoda</taxon>
        <taxon>Heterobranchia</taxon>
        <taxon>Euthyneura</taxon>
        <taxon>Panpulmonata</taxon>
        <taxon>Sacoglossa</taxon>
        <taxon>Placobranchoidea</taxon>
        <taxon>Plakobranchidae</taxon>
        <taxon>Elysia</taxon>
    </lineage>
</organism>
<comment type="caution">
    <text evidence="1">The sequence shown here is derived from an EMBL/GenBank/DDBJ whole genome shotgun (WGS) entry which is preliminary data.</text>
</comment>
<accession>A0AAE1B548</accession>
<dbReference type="AlphaFoldDB" id="A0AAE1B548"/>
<protein>
    <submittedName>
        <fullName evidence="1">Uncharacterized protein</fullName>
    </submittedName>
</protein>
<dbReference type="Proteomes" id="UP001283361">
    <property type="component" value="Unassembled WGS sequence"/>
</dbReference>
<gene>
    <name evidence="1" type="ORF">RRG08_048529</name>
</gene>
<proteinExistence type="predicted"/>
<reference evidence="1" key="1">
    <citation type="journal article" date="2023" name="G3 (Bethesda)">
        <title>A reference genome for the long-term kleptoplast-retaining sea slug Elysia crispata morphotype clarki.</title>
        <authorList>
            <person name="Eastman K.E."/>
            <person name="Pendleton A.L."/>
            <person name="Shaikh M.A."/>
            <person name="Suttiyut T."/>
            <person name="Ogas R."/>
            <person name="Tomko P."/>
            <person name="Gavelis G."/>
            <person name="Widhalm J.R."/>
            <person name="Wisecaver J.H."/>
        </authorList>
    </citation>
    <scope>NUCLEOTIDE SEQUENCE</scope>
    <source>
        <strain evidence="1">ECLA1</strain>
    </source>
</reference>
<dbReference type="EMBL" id="JAWDGP010000534">
    <property type="protein sequence ID" value="KAK3799805.1"/>
    <property type="molecule type" value="Genomic_DNA"/>
</dbReference>
<sequence length="78" mass="8630">MGVGWEVVEMKNSCASPDRPRLPPPATQGAGMKTCVDIRFSSQRKTTIVSLAGFNLQIFLVMSFSDTWVDNLIDPLTR</sequence>
<evidence type="ECO:0000313" key="2">
    <source>
        <dbReference type="Proteomes" id="UP001283361"/>
    </source>
</evidence>
<evidence type="ECO:0000313" key="1">
    <source>
        <dbReference type="EMBL" id="KAK3799805.1"/>
    </source>
</evidence>
<keyword evidence="2" id="KW-1185">Reference proteome</keyword>
<name>A0AAE1B548_9GAST</name>